<evidence type="ECO:0000313" key="5">
    <source>
        <dbReference type="Proteomes" id="UP000566819"/>
    </source>
</evidence>
<keyword evidence="1" id="KW-0732">Signal</keyword>
<evidence type="ECO:0000256" key="1">
    <source>
        <dbReference type="SAM" id="SignalP"/>
    </source>
</evidence>
<evidence type="ECO:0000313" key="4">
    <source>
        <dbReference type="EMBL" id="KAF4629736.1"/>
    </source>
</evidence>
<name>A0A8H4RJ63_9HELO</name>
<evidence type="ECO:0000259" key="2">
    <source>
        <dbReference type="Pfam" id="PF06742"/>
    </source>
</evidence>
<dbReference type="AlphaFoldDB" id="A0A8H4RJ63"/>
<sequence>MFGFQVQIWALLLSVAVYPVRSFSSGIHGNTFEKRDTVYLPNTGLGSPSPPYTTAQNATVFALVYGSPLPDVVNVSIPILSVMGTNNFFHTNTTANAASAEIVRPNVDTVYSGLIVDLSHEDVSVTVPLITDGRFYVVPFYDIYGNDFANVGSITASKPGKYLMRRAQDANVQPGLQLTNIPAGYQGVINFPTTYGFIILRILLRNRGSDIETVRAYQTSFNTSLVKRSYTCSPQAPQLSLELLTSNLTGSPPERLLQLTARLAPFNQPEITSAIKNITRILELAGLKDGIYTQPANTNLSNAAAIAQLTILADLNKPGRKVDFGNGWNAFTPEVSGNFGTDFAVCAYIAATGIAQLTNQQTIYPTFVSESSNNGNASNIGFLSIASNEAIIFTFSRKPPVTGFWSLTAYGSDYYLPANVTPPSNWTKNWLPAPSGGGEFLVNLRWYGPTPAFTNGSNTAASFPFYAGPSLLHPLFIKRLSQRHNLNSMTSDIPATKDLSDIRASVHCYALPYGATGCASQILTYYCLMANALGRKPLMPWKFQQYNYFNIVIGIGQLVGSCYTSGLTVSRCKGSKEMQLLGIWMTPTSIAAGIASTLSHGRWIGTTRKTLPAESSHDLIIGVSPDHQAAENFQLKPFQGQGYASVPPSAMNYQ</sequence>
<feature type="signal peptide" evidence="1">
    <location>
        <begin position="1"/>
        <end position="22"/>
    </location>
</feature>
<dbReference type="InterPro" id="IPR010679">
    <property type="entry name" value="DUF1254"/>
</dbReference>
<feature type="domain" description="DUF1254" evidence="3">
    <location>
        <begin position="86"/>
        <end position="222"/>
    </location>
</feature>
<gene>
    <name evidence="4" type="ORF">G7Y89_g8408</name>
</gene>
<reference evidence="4 5" key="1">
    <citation type="submission" date="2020-03" db="EMBL/GenBank/DDBJ databases">
        <title>Draft Genome Sequence of Cudoniella acicularis.</title>
        <authorList>
            <person name="Buettner E."/>
            <person name="Kellner H."/>
        </authorList>
    </citation>
    <scope>NUCLEOTIDE SEQUENCE [LARGE SCALE GENOMIC DNA]</scope>
    <source>
        <strain evidence="4 5">DSM 108380</strain>
    </source>
</reference>
<dbReference type="PANTHER" id="PTHR36509:SF2">
    <property type="entry name" value="BLL3101 PROTEIN"/>
    <property type="match status" value="1"/>
</dbReference>
<feature type="chain" id="PRO_5034286058" evidence="1">
    <location>
        <begin position="23"/>
        <end position="654"/>
    </location>
</feature>
<proteinExistence type="predicted"/>
<dbReference type="SUPFAM" id="SSF160935">
    <property type="entry name" value="VPA0735-like"/>
    <property type="match status" value="1"/>
</dbReference>
<dbReference type="EMBL" id="JAAMPI010000634">
    <property type="protein sequence ID" value="KAF4629736.1"/>
    <property type="molecule type" value="Genomic_DNA"/>
</dbReference>
<dbReference type="Gene3D" id="2.60.40.1610">
    <property type="entry name" value="Domain of unknown function DUF1254"/>
    <property type="match status" value="1"/>
</dbReference>
<dbReference type="InterPro" id="IPR037050">
    <property type="entry name" value="DUF1254_sf"/>
</dbReference>
<dbReference type="PANTHER" id="PTHR36509">
    <property type="entry name" value="BLL3101 PROTEIN"/>
    <property type="match status" value="1"/>
</dbReference>
<dbReference type="InterPro" id="IPR037049">
    <property type="entry name" value="DUF1214_C_sf"/>
</dbReference>
<organism evidence="4 5">
    <name type="scientific">Cudoniella acicularis</name>
    <dbReference type="NCBI Taxonomy" id="354080"/>
    <lineage>
        <taxon>Eukaryota</taxon>
        <taxon>Fungi</taxon>
        <taxon>Dikarya</taxon>
        <taxon>Ascomycota</taxon>
        <taxon>Pezizomycotina</taxon>
        <taxon>Leotiomycetes</taxon>
        <taxon>Helotiales</taxon>
        <taxon>Tricladiaceae</taxon>
        <taxon>Cudoniella</taxon>
    </lineage>
</organism>
<feature type="domain" description="DUF1214" evidence="2">
    <location>
        <begin position="422"/>
        <end position="450"/>
    </location>
</feature>
<dbReference type="Gene3D" id="2.60.120.600">
    <property type="entry name" value="Domain of unknown function DUF1214, C-terminal domain"/>
    <property type="match status" value="2"/>
</dbReference>
<dbReference type="Pfam" id="PF06742">
    <property type="entry name" value="DUF1214"/>
    <property type="match status" value="1"/>
</dbReference>
<accession>A0A8H4RJ63</accession>
<dbReference type="Pfam" id="PF06863">
    <property type="entry name" value="DUF1254"/>
    <property type="match status" value="1"/>
</dbReference>
<keyword evidence="5" id="KW-1185">Reference proteome</keyword>
<dbReference type="InterPro" id="IPR010621">
    <property type="entry name" value="DUF1214"/>
</dbReference>
<comment type="caution">
    <text evidence="4">The sequence shown here is derived from an EMBL/GenBank/DDBJ whole genome shotgun (WGS) entry which is preliminary data.</text>
</comment>
<dbReference type="OrthoDB" id="2018906at2759"/>
<dbReference type="Proteomes" id="UP000566819">
    <property type="component" value="Unassembled WGS sequence"/>
</dbReference>
<evidence type="ECO:0000259" key="3">
    <source>
        <dbReference type="Pfam" id="PF06863"/>
    </source>
</evidence>
<protein>
    <submittedName>
        <fullName evidence="4">Uncharacterized protein</fullName>
    </submittedName>
</protein>